<evidence type="ECO:0000256" key="3">
    <source>
        <dbReference type="ARBA" id="ARBA00022448"/>
    </source>
</evidence>
<feature type="transmembrane region" description="Helical" evidence="8">
    <location>
        <begin position="214"/>
        <end position="241"/>
    </location>
</feature>
<feature type="domain" description="Major facilitator superfamily (MFS) profile" evidence="9">
    <location>
        <begin position="13"/>
        <end position="400"/>
    </location>
</feature>
<evidence type="ECO:0000256" key="5">
    <source>
        <dbReference type="ARBA" id="ARBA00022692"/>
    </source>
</evidence>
<sequence length="408" mass="44281">MKEMNRSREAVARFRLIRNCMFLSGLSVFAQLYLFQPLLSEMCRNFGVSPAESSLSVSASTAGMALGLIVMAFKADSVSRERLMGASLLLSSLLTIVSAFTDSYFLLLVLNLFKGMVLAGVSSVALAYLSEEVDKAMIGLAISLYLSGNTLGGMSGRVAATLVSGWGGWQSAVWLIGIVSLLLGGLFCWKIPAGRNFSAGHVSLKEKLHQMRFLLTRGTFVSMYLIAALSMGIFVSIYNYLSFLLEAPPFSLPHHWVALIFTMYVAGIIGSVVAGGLSDKYSPERLLQGTLGLMGVGMALLLWIQLWAIVLGLGLMTFAFFGTHTLASRIVSVHAGQMKSSATSIYWLFYYAGSSVVGSLSGIVLSGYGWSSFMELLFVLLAVAWIISLSVLWLFKGKKSVYVWIARK</sequence>
<feature type="transmembrane region" description="Helical" evidence="8">
    <location>
        <begin position="348"/>
        <end position="370"/>
    </location>
</feature>
<dbReference type="RefSeq" id="WP_204474151.1">
    <property type="nucleotide sequence ID" value="NZ_JACJJW010000003.1"/>
</dbReference>
<evidence type="ECO:0000256" key="8">
    <source>
        <dbReference type="SAM" id="Phobius"/>
    </source>
</evidence>
<feature type="transmembrane region" description="Helical" evidence="8">
    <location>
        <begin position="310"/>
        <end position="327"/>
    </location>
</feature>
<gene>
    <name evidence="10" type="ORF">H6A31_01750</name>
</gene>
<feature type="transmembrane region" description="Helical" evidence="8">
    <location>
        <begin position="85"/>
        <end position="106"/>
    </location>
</feature>
<dbReference type="SUPFAM" id="SSF103473">
    <property type="entry name" value="MFS general substrate transporter"/>
    <property type="match status" value="1"/>
</dbReference>
<feature type="transmembrane region" description="Helical" evidence="8">
    <location>
        <begin position="286"/>
        <end position="304"/>
    </location>
</feature>
<evidence type="ECO:0000256" key="7">
    <source>
        <dbReference type="ARBA" id="ARBA00023136"/>
    </source>
</evidence>
<evidence type="ECO:0000259" key="9">
    <source>
        <dbReference type="PROSITE" id="PS50850"/>
    </source>
</evidence>
<dbReference type="PANTHER" id="PTHR43271:SF1">
    <property type="entry name" value="INNER MEMBRANE TRANSPORT PROTEIN YNFM"/>
    <property type="match status" value="1"/>
</dbReference>
<reference evidence="10 11" key="1">
    <citation type="journal article" date="2021" name="Sci. Rep.">
        <title>The distribution of antibiotic resistance genes in chicken gut microbiota commensals.</title>
        <authorList>
            <person name="Juricova H."/>
            <person name="Matiasovicova J."/>
            <person name="Kubasova T."/>
            <person name="Cejkova D."/>
            <person name="Rychlik I."/>
        </authorList>
    </citation>
    <scope>NUCLEOTIDE SEQUENCE [LARGE SCALE GENOMIC DNA]</scope>
    <source>
        <strain evidence="10 11">An801</strain>
    </source>
</reference>
<keyword evidence="3" id="KW-0813">Transport</keyword>
<dbReference type="Pfam" id="PF07690">
    <property type="entry name" value="MFS_1"/>
    <property type="match status" value="1"/>
</dbReference>
<keyword evidence="7 8" id="KW-0472">Membrane</keyword>
<dbReference type="Gene3D" id="1.20.1250.20">
    <property type="entry name" value="MFS general substrate transporter like domains"/>
    <property type="match status" value="1"/>
</dbReference>
<proteinExistence type="inferred from homology"/>
<dbReference type="EMBL" id="JACJJW010000003">
    <property type="protein sequence ID" value="MBM6757430.1"/>
    <property type="molecule type" value="Genomic_DNA"/>
</dbReference>
<evidence type="ECO:0000256" key="6">
    <source>
        <dbReference type="ARBA" id="ARBA00022989"/>
    </source>
</evidence>
<feature type="transmembrane region" description="Helical" evidence="8">
    <location>
        <begin position="55"/>
        <end position="73"/>
    </location>
</feature>
<dbReference type="Proteomes" id="UP000703295">
    <property type="component" value="Unassembled WGS sequence"/>
</dbReference>
<evidence type="ECO:0000313" key="11">
    <source>
        <dbReference type="Proteomes" id="UP000703295"/>
    </source>
</evidence>
<evidence type="ECO:0000256" key="1">
    <source>
        <dbReference type="ARBA" id="ARBA00004651"/>
    </source>
</evidence>
<comment type="similarity">
    <text evidence="2">Belongs to the major facilitator superfamily.</text>
</comment>
<feature type="transmembrane region" description="Helical" evidence="8">
    <location>
        <begin position="172"/>
        <end position="193"/>
    </location>
</feature>
<keyword evidence="5 8" id="KW-0812">Transmembrane</keyword>
<evidence type="ECO:0000313" key="10">
    <source>
        <dbReference type="EMBL" id="MBM6757430.1"/>
    </source>
</evidence>
<feature type="transmembrane region" description="Helical" evidence="8">
    <location>
        <begin position="16"/>
        <end position="35"/>
    </location>
</feature>
<dbReference type="InterPro" id="IPR036259">
    <property type="entry name" value="MFS_trans_sf"/>
</dbReference>
<dbReference type="CDD" id="cd17324">
    <property type="entry name" value="MFS_NepI_like"/>
    <property type="match status" value="1"/>
</dbReference>
<dbReference type="PROSITE" id="PS50850">
    <property type="entry name" value="MFS"/>
    <property type="match status" value="1"/>
</dbReference>
<feature type="transmembrane region" description="Helical" evidence="8">
    <location>
        <begin position="376"/>
        <end position="395"/>
    </location>
</feature>
<keyword evidence="4" id="KW-1003">Cell membrane</keyword>
<keyword evidence="11" id="KW-1185">Reference proteome</keyword>
<dbReference type="InterPro" id="IPR020846">
    <property type="entry name" value="MFS_dom"/>
</dbReference>
<name>A0ABS2ERY8_9BACE</name>
<dbReference type="PANTHER" id="PTHR43271">
    <property type="entry name" value="BLL2771 PROTEIN"/>
    <property type="match status" value="1"/>
</dbReference>
<protein>
    <submittedName>
        <fullName evidence="10">MFS transporter</fullName>
    </submittedName>
</protein>
<comment type="caution">
    <text evidence="10">The sequence shown here is derived from an EMBL/GenBank/DDBJ whole genome shotgun (WGS) entry which is preliminary data.</text>
</comment>
<evidence type="ECO:0000256" key="2">
    <source>
        <dbReference type="ARBA" id="ARBA00008335"/>
    </source>
</evidence>
<comment type="subcellular location">
    <subcellularLocation>
        <location evidence="1">Cell membrane</location>
        <topology evidence="1">Multi-pass membrane protein</topology>
    </subcellularLocation>
</comment>
<dbReference type="InterPro" id="IPR011701">
    <property type="entry name" value="MFS"/>
</dbReference>
<feature type="transmembrane region" description="Helical" evidence="8">
    <location>
        <begin position="253"/>
        <end position="274"/>
    </location>
</feature>
<evidence type="ECO:0000256" key="4">
    <source>
        <dbReference type="ARBA" id="ARBA00022475"/>
    </source>
</evidence>
<keyword evidence="6 8" id="KW-1133">Transmembrane helix</keyword>
<organism evidence="10 11">
    <name type="scientific">Bacteroides mediterraneensis</name>
    <dbReference type="NCBI Taxonomy" id="1841856"/>
    <lineage>
        <taxon>Bacteria</taxon>
        <taxon>Pseudomonadati</taxon>
        <taxon>Bacteroidota</taxon>
        <taxon>Bacteroidia</taxon>
        <taxon>Bacteroidales</taxon>
        <taxon>Bacteroidaceae</taxon>
        <taxon>Bacteroides</taxon>
    </lineage>
</organism>
<accession>A0ABS2ERY8</accession>